<protein>
    <submittedName>
        <fullName evidence="2">Phosphosulfolactate synthase</fullName>
    </submittedName>
</protein>
<gene>
    <name evidence="2" type="ORF">BXT84_11625</name>
</gene>
<keyword evidence="3" id="KW-1185">Reference proteome</keyword>
<comment type="similarity">
    <text evidence="1">Belongs to the phosphosulfolactate synthase family.</text>
</comment>
<dbReference type="PANTHER" id="PTHR48413">
    <property type="match status" value="1"/>
</dbReference>
<reference evidence="2 3" key="1">
    <citation type="journal article" date="2019" name="Sci. Rep.">
        <title>Sulfobacillus thermotolerans: new insights into resistance and metabolic capacities of acidophilic chemolithotrophs.</title>
        <authorList>
            <person name="Panyushkina A.E."/>
            <person name="Babenko V.V."/>
            <person name="Nikitina A.S."/>
            <person name="Selezneva O.V."/>
            <person name="Tsaplina I.A."/>
            <person name="Letarova M.A."/>
            <person name="Kostryukova E.S."/>
            <person name="Letarov A.V."/>
        </authorList>
    </citation>
    <scope>NUCLEOTIDE SEQUENCE [LARGE SCALE GENOMIC DNA]</scope>
    <source>
        <strain evidence="2 3">Kr1</strain>
    </source>
</reference>
<dbReference type="SUPFAM" id="SSF102110">
    <property type="entry name" value="(2r)-phospho-3-sulfolactate synthase ComA"/>
    <property type="match status" value="1"/>
</dbReference>
<dbReference type="Pfam" id="PF02679">
    <property type="entry name" value="ComA"/>
    <property type="match status" value="1"/>
</dbReference>
<dbReference type="InterPro" id="IPR003830">
    <property type="entry name" value="ComA_synth"/>
</dbReference>
<sequence length="294" mass="32816">MSKQDKAWFDILDFPHPDRTDKPRQRGMTMVIDKGLGMTETRDLMELASDYVDQVKLTFGTSAFYKTRLLRQKIELVKSYGVDIFPGGTFLELALLQGRIVEYLDRARELGFTGIEVSDGTIAIDPETRFSTIQLARAYGFHLVISEVGKKDPRDAVTGEPLWQQVQQDLDAGADTVIVEGRESGEGVVIYDDSGNVLEETLQELVAHIPDPSRLLWEAPQKSQQQELILRFGPNVNLGNVQPQDVLALEALRVGLRGDTLRHYYLTVSQVSAPALGPKPVRPHVKGEVAYPLD</sequence>
<accession>A0ABM6RST1</accession>
<dbReference type="InterPro" id="IPR036112">
    <property type="entry name" value="ComA_synth_sf"/>
</dbReference>
<dbReference type="PANTHER" id="PTHR48413:SF1">
    <property type="entry name" value="PROTEIN HEAT-STRESS-ASSOCIATED 32"/>
    <property type="match status" value="1"/>
</dbReference>
<evidence type="ECO:0000256" key="1">
    <source>
        <dbReference type="ARBA" id="ARBA00010424"/>
    </source>
</evidence>
<dbReference type="InterPro" id="IPR013785">
    <property type="entry name" value="Aldolase_TIM"/>
</dbReference>
<dbReference type="EMBL" id="CP019454">
    <property type="protein sequence ID" value="AUW94510.1"/>
    <property type="molecule type" value="Genomic_DNA"/>
</dbReference>
<evidence type="ECO:0000313" key="2">
    <source>
        <dbReference type="EMBL" id="AUW94510.1"/>
    </source>
</evidence>
<evidence type="ECO:0000313" key="3">
    <source>
        <dbReference type="Proteomes" id="UP000325292"/>
    </source>
</evidence>
<organism evidence="2 3">
    <name type="scientific">Sulfobacillus thermotolerans</name>
    <dbReference type="NCBI Taxonomy" id="338644"/>
    <lineage>
        <taxon>Bacteria</taxon>
        <taxon>Bacillati</taxon>
        <taxon>Bacillota</taxon>
        <taxon>Clostridia</taxon>
        <taxon>Eubacteriales</taxon>
        <taxon>Clostridiales Family XVII. Incertae Sedis</taxon>
        <taxon>Sulfobacillus</taxon>
    </lineage>
</organism>
<name>A0ABM6RST1_9FIRM</name>
<proteinExistence type="inferred from homology"/>
<dbReference type="Proteomes" id="UP000325292">
    <property type="component" value="Chromosome"/>
</dbReference>
<dbReference type="Gene3D" id="3.20.20.70">
    <property type="entry name" value="Aldolase class I"/>
    <property type="match status" value="1"/>
</dbReference>